<evidence type="ECO:0000256" key="1">
    <source>
        <dbReference type="SAM" id="MobiDB-lite"/>
    </source>
</evidence>
<name>A0A2A9FGQ7_9PSEU</name>
<keyword evidence="2" id="KW-1133">Transmembrane helix</keyword>
<feature type="region of interest" description="Disordered" evidence="1">
    <location>
        <begin position="1"/>
        <end position="22"/>
    </location>
</feature>
<organism evidence="3 4">
    <name type="scientific">Amycolatopsis sulphurea</name>
    <dbReference type="NCBI Taxonomy" id="76022"/>
    <lineage>
        <taxon>Bacteria</taxon>
        <taxon>Bacillati</taxon>
        <taxon>Actinomycetota</taxon>
        <taxon>Actinomycetes</taxon>
        <taxon>Pseudonocardiales</taxon>
        <taxon>Pseudonocardiaceae</taxon>
        <taxon>Amycolatopsis</taxon>
    </lineage>
</organism>
<dbReference type="Pfam" id="PF14017">
    <property type="entry name" value="DUF4233"/>
    <property type="match status" value="1"/>
</dbReference>
<protein>
    <submittedName>
        <fullName evidence="3">Uncharacterized protein DUF4233</fullName>
    </submittedName>
</protein>
<keyword evidence="2" id="KW-0472">Membrane</keyword>
<feature type="transmembrane region" description="Helical" evidence="2">
    <location>
        <begin position="53"/>
        <end position="72"/>
    </location>
</feature>
<keyword evidence="2" id="KW-0812">Transmembrane</keyword>
<proteinExistence type="predicted"/>
<feature type="transmembrane region" description="Helical" evidence="2">
    <location>
        <begin position="102"/>
        <end position="118"/>
    </location>
</feature>
<dbReference type="EMBL" id="PDJK01000002">
    <property type="protein sequence ID" value="PFG50328.1"/>
    <property type="molecule type" value="Genomic_DNA"/>
</dbReference>
<evidence type="ECO:0000256" key="2">
    <source>
        <dbReference type="SAM" id="Phobius"/>
    </source>
</evidence>
<evidence type="ECO:0000313" key="4">
    <source>
        <dbReference type="Proteomes" id="UP000243542"/>
    </source>
</evidence>
<comment type="caution">
    <text evidence="3">The sequence shown here is derived from an EMBL/GenBank/DDBJ whole genome shotgun (WGS) entry which is preliminary data.</text>
</comment>
<dbReference type="AlphaFoldDB" id="A0A2A9FGQ7"/>
<sequence length="138" mass="14544">MSENDTPEPAAAPRPPAKDPMKGFRGVLSGTLIMEAITVALALPVVANLGGGVTSFTGWTVIAIAAALIVLCGMLKHRWAVPVVLVLQVALIAMAFVLPAVAILGVLFLAAFLWFLWLRRDVARRMAAGTLASQQPQS</sequence>
<dbReference type="RefSeq" id="WP_098514077.1">
    <property type="nucleotide sequence ID" value="NZ_JBIAKZ010000003.1"/>
</dbReference>
<evidence type="ECO:0000313" key="3">
    <source>
        <dbReference type="EMBL" id="PFG50328.1"/>
    </source>
</evidence>
<accession>A0A2A9FGQ7</accession>
<reference evidence="3 4" key="1">
    <citation type="submission" date="2017-10" db="EMBL/GenBank/DDBJ databases">
        <title>Sequencing the genomes of 1000 actinobacteria strains.</title>
        <authorList>
            <person name="Klenk H.-P."/>
        </authorList>
    </citation>
    <scope>NUCLEOTIDE SEQUENCE [LARGE SCALE GENOMIC DNA]</scope>
    <source>
        <strain evidence="3 4">DSM 46092</strain>
    </source>
</reference>
<dbReference type="Proteomes" id="UP000243542">
    <property type="component" value="Unassembled WGS sequence"/>
</dbReference>
<keyword evidence="4" id="KW-1185">Reference proteome</keyword>
<gene>
    <name evidence="3" type="ORF">ATK36_5550</name>
</gene>
<feature type="transmembrane region" description="Helical" evidence="2">
    <location>
        <begin position="27"/>
        <end position="47"/>
    </location>
</feature>
<dbReference type="InterPro" id="IPR025327">
    <property type="entry name" value="DUF4233"/>
</dbReference>